<organism evidence="2 3">
    <name type="scientific">Trichogramma brassicae</name>
    <dbReference type="NCBI Taxonomy" id="86971"/>
    <lineage>
        <taxon>Eukaryota</taxon>
        <taxon>Metazoa</taxon>
        <taxon>Ecdysozoa</taxon>
        <taxon>Arthropoda</taxon>
        <taxon>Hexapoda</taxon>
        <taxon>Insecta</taxon>
        <taxon>Pterygota</taxon>
        <taxon>Neoptera</taxon>
        <taxon>Endopterygota</taxon>
        <taxon>Hymenoptera</taxon>
        <taxon>Apocrita</taxon>
        <taxon>Proctotrupomorpha</taxon>
        <taxon>Chalcidoidea</taxon>
        <taxon>Trichogrammatidae</taxon>
        <taxon>Trichogramma</taxon>
    </lineage>
</organism>
<dbReference type="OrthoDB" id="250548at2759"/>
<evidence type="ECO:0000256" key="1">
    <source>
        <dbReference type="SAM" id="MobiDB-lite"/>
    </source>
</evidence>
<feature type="compositionally biased region" description="Acidic residues" evidence="1">
    <location>
        <begin position="216"/>
        <end position="243"/>
    </location>
</feature>
<dbReference type="Proteomes" id="UP000479190">
    <property type="component" value="Unassembled WGS sequence"/>
</dbReference>
<dbReference type="EMBL" id="CADCXV010000983">
    <property type="protein sequence ID" value="CAB0039820.1"/>
    <property type="molecule type" value="Genomic_DNA"/>
</dbReference>
<evidence type="ECO:0000313" key="3">
    <source>
        <dbReference type="Proteomes" id="UP000479190"/>
    </source>
</evidence>
<sequence>MSSQKGNVKRTRPPKHQNTFAFKNSMHDTSHITKKINSLQIANVCQRCKSIIEWKIKYKKYKPLKQPGKCNKCDQKTVKHAYHTMCGPCARERDACPKCEQKASLVPAQPSKEEQQQLDAEMTAMLRSLPERKRRTFMRYMNGKQQDKKKKRKENSKHNAKVGKSLLEYEQGEEESKEKEDNNDDDDSDDSHVPESKHVTRTKQELLEKLNSLANNEDDDEGDADEDNFDSDSSDYDSESDEE</sequence>
<dbReference type="InterPro" id="IPR019351">
    <property type="entry name" value="DUF2039"/>
</dbReference>
<feature type="compositionally biased region" description="Basic and acidic residues" evidence="1">
    <location>
        <begin position="190"/>
        <end position="208"/>
    </location>
</feature>
<reference evidence="2 3" key="1">
    <citation type="submission" date="2020-02" db="EMBL/GenBank/DDBJ databases">
        <authorList>
            <person name="Ferguson B K."/>
        </authorList>
    </citation>
    <scope>NUCLEOTIDE SEQUENCE [LARGE SCALE GENOMIC DNA]</scope>
</reference>
<accession>A0A6H5IVS2</accession>
<dbReference type="AlphaFoldDB" id="A0A6H5IVS2"/>
<gene>
    <name evidence="2" type="ORF">TBRA_LOCUS11558</name>
</gene>
<dbReference type="PANTHER" id="PTHR22876">
    <property type="entry name" value="ZGC:101016"/>
    <property type="match status" value="1"/>
</dbReference>
<dbReference type="PANTHER" id="PTHR22876:SF5">
    <property type="entry name" value="CHROMOSOME 9 OPEN READING FRAME 85"/>
    <property type="match status" value="1"/>
</dbReference>
<feature type="region of interest" description="Disordered" evidence="1">
    <location>
        <begin position="1"/>
        <end position="20"/>
    </location>
</feature>
<evidence type="ECO:0000313" key="2">
    <source>
        <dbReference type="EMBL" id="CAB0039820.1"/>
    </source>
</evidence>
<feature type="region of interest" description="Disordered" evidence="1">
    <location>
        <begin position="127"/>
        <end position="243"/>
    </location>
</feature>
<feature type="compositionally biased region" description="Basic residues" evidence="1">
    <location>
        <begin position="147"/>
        <end position="161"/>
    </location>
</feature>
<dbReference type="Pfam" id="PF10217">
    <property type="entry name" value="DUF2039"/>
    <property type="match status" value="1"/>
</dbReference>
<proteinExistence type="predicted"/>
<keyword evidence="3" id="KW-1185">Reference proteome</keyword>
<protein>
    <submittedName>
        <fullName evidence="2">Uncharacterized protein</fullName>
    </submittedName>
</protein>
<name>A0A6H5IVS2_9HYME</name>